<dbReference type="GO" id="GO:0008757">
    <property type="term" value="F:S-adenosylmethionine-dependent methyltransferase activity"/>
    <property type="evidence" value="ECO:0007669"/>
    <property type="project" value="InterPro"/>
</dbReference>
<dbReference type="EMBL" id="VRMN01000001">
    <property type="protein sequence ID" value="KAA8499999.1"/>
    <property type="molecule type" value="Genomic_DNA"/>
</dbReference>
<reference evidence="5" key="1">
    <citation type="journal article" date="2019" name="Nat. Commun.">
        <title>Expansion of phycobilisome linker gene families in mesophilic red algae.</title>
        <authorList>
            <person name="Lee J."/>
            <person name="Kim D."/>
            <person name="Bhattacharya D."/>
            <person name="Yoon H.S."/>
        </authorList>
    </citation>
    <scope>NUCLEOTIDE SEQUENCE [LARGE SCALE GENOMIC DNA]</scope>
    <source>
        <strain evidence="5">CCMP 1328</strain>
    </source>
</reference>
<protein>
    <recommendedName>
        <fullName evidence="3">Methyltransferase type 11 domain-containing protein</fullName>
    </recommendedName>
</protein>
<keyword evidence="2" id="KW-1133">Transmembrane helix</keyword>
<dbReference type="Gene3D" id="3.40.50.150">
    <property type="entry name" value="Vaccinia Virus protein VP39"/>
    <property type="match status" value="1"/>
</dbReference>
<feature type="transmembrane region" description="Helical" evidence="2">
    <location>
        <begin position="40"/>
        <end position="63"/>
    </location>
</feature>
<evidence type="ECO:0000256" key="1">
    <source>
        <dbReference type="SAM" id="MobiDB-lite"/>
    </source>
</evidence>
<keyword evidence="2" id="KW-0472">Membrane</keyword>
<evidence type="ECO:0000313" key="4">
    <source>
        <dbReference type="EMBL" id="KAA8499999.1"/>
    </source>
</evidence>
<feature type="region of interest" description="Disordered" evidence="1">
    <location>
        <begin position="88"/>
        <end position="114"/>
    </location>
</feature>
<sequence length="376" mass="41314">MGGDGLVKRVLAGGRTGEAGGGVLLGISAMNTNQRPSGRIGTLTTVLVTSVVSVVLCVLALLLSGHLRAEPAAAGLQRAEPLLEHGFTGQSDRSAASSEVCSGKHEHDVPGNVRRNPFQEAMKGWAAQDPVPKRVCPCCGWSGDVFAHLKIMWSQWGDRPDKQCPRCKSLERHRSACSLFGAGKHPFLAQEGAEFLQPPQGFGSVPFRLAHFGPEKTMDSMLNQVSDMDQIGMDFMPWLYGPSTFFADITSIPLPTNFSDGVVVLHVMEHIPALEKATQELVRILRPKTGWALAEVPCYFEQTRDCRDKDYNGRKECAGQPDHVWGFNCDDFVSRMRQEGLHCRRVNLEEDLQPWATKLIPSMRVELLPSYICSTG</sequence>
<comment type="caution">
    <text evidence="4">The sequence shown here is derived from an EMBL/GenBank/DDBJ whole genome shotgun (WGS) entry which is preliminary data.</text>
</comment>
<dbReference type="InterPro" id="IPR029063">
    <property type="entry name" value="SAM-dependent_MTases_sf"/>
</dbReference>
<evidence type="ECO:0000259" key="3">
    <source>
        <dbReference type="Pfam" id="PF08241"/>
    </source>
</evidence>
<keyword evidence="2" id="KW-0812">Transmembrane</keyword>
<proteinExistence type="predicted"/>
<evidence type="ECO:0000256" key="2">
    <source>
        <dbReference type="SAM" id="Phobius"/>
    </source>
</evidence>
<gene>
    <name evidence="4" type="ORF">FVE85_7584</name>
</gene>
<feature type="domain" description="Methyltransferase type 11" evidence="3">
    <location>
        <begin position="247"/>
        <end position="288"/>
    </location>
</feature>
<dbReference type="OrthoDB" id="416496at2759"/>
<accession>A0A5J4Z7I4</accession>
<name>A0A5J4Z7I4_PORPP</name>
<dbReference type="Pfam" id="PF08241">
    <property type="entry name" value="Methyltransf_11"/>
    <property type="match status" value="1"/>
</dbReference>
<evidence type="ECO:0000313" key="5">
    <source>
        <dbReference type="Proteomes" id="UP000324585"/>
    </source>
</evidence>
<dbReference type="InterPro" id="IPR013216">
    <property type="entry name" value="Methyltransf_11"/>
</dbReference>
<dbReference type="SUPFAM" id="SSF53335">
    <property type="entry name" value="S-adenosyl-L-methionine-dependent methyltransferases"/>
    <property type="match status" value="1"/>
</dbReference>
<feature type="compositionally biased region" description="Polar residues" evidence="1">
    <location>
        <begin position="88"/>
        <end position="100"/>
    </location>
</feature>
<organism evidence="4 5">
    <name type="scientific">Porphyridium purpureum</name>
    <name type="common">Red alga</name>
    <name type="synonym">Porphyridium cruentum</name>
    <dbReference type="NCBI Taxonomy" id="35688"/>
    <lineage>
        <taxon>Eukaryota</taxon>
        <taxon>Rhodophyta</taxon>
        <taxon>Bangiophyceae</taxon>
        <taxon>Porphyridiales</taxon>
        <taxon>Porphyridiaceae</taxon>
        <taxon>Porphyridium</taxon>
    </lineage>
</organism>
<keyword evidence="5" id="KW-1185">Reference proteome</keyword>
<dbReference type="Proteomes" id="UP000324585">
    <property type="component" value="Unassembled WGS sequence"/>
</dbReference>
<dbReference type="AlphaFoldDB" id="A0A5J4Z7I4"/>